<organism evidence="9 10">
    <name type="scientific">Marmota monax</name>
    <name type="common">Woodchuck</name>
    <dbReference type="NCBI Taxonomy" id="9995"/>
    <lineage>
        <taxon>Eukaryota</taxon>
        <taxon>Metazoa</taxon>
        <taxon>Chordata</taxon>
        <taxon>Craniata</taxon>
        <taxon>Vertebrata</taxon>
        <taxon>Euteleostomi</taxon>
        <taxon>Mammalia</taxon>
        <taxon>Eutheria</taxon>
        <taxon>Euarchontoglires</taxon>
        <taxon>Glires</taxon>
        <taxon>Rodentia</taxon>
        <taxon>Sciuromorpha</taxon>
        <taxon>Sciuridae</taxon>
        <taxon>Xerinae</taxon>
        <taxon>Marmotini</taxon>
        <taxon>Marmota</taxon>
    </lineage>
</organism>
<dbReference type="Pfam" id="PF12799">
    <property type="entry name" value="LRR_4"/>
    <property type="match status" value="1"/>
</dbReference>
<dbReference type="Proteomes" id="UP000335636">
    <property type="component" value="Unassembled WGS sequence"/>
</dbReference>
<keyword evidence="3" id="KW-0808">Transferase</keyword>
<evidence type="ECO:0000313" key="9">
    <source>
        <dbReference type="EMBL" id="VTJ71563.1"/>
    </source>
</evidence>
<dbReference type="GO" id="GO:0005524">
    <property type="term" value="F:ATP binding"/>
    <property type="evidence" value="ECO:0007669"/>
    <property type="project" value="UniProtKB-KW"/>
</dbReference>
<gene>
    <name evidence="9" type="ORF">MONAX_5E023706</name>
</gene>
<keyword evidence="7" id="KW-0067">ATP-binding</keyword>
<dbReference type="PROSITE" id="PS50011">
    <property type="entry name" value="PROTEIN_KINASE_DOM"/>
    <property type="match status" value="1"/>
</dbReference>
<dbReference type="SUPFAM" id="SSF56112">
    <property type="entry name" value="Protein kinase-like (PK-like)"/>
    <property type="match status" value="1"/>
</dbReference>
<protein>
    <recommendedName>
        <fullName evidence="8">Protein kinase domain-containing protein</fullName>
    </recommendedName>
</protein>
<dbReference type="InterPro" id="IPR000719">
    <property type="entry name" value="Prot_kinase_dom"/>
</dbReference>
<keyword evidence="1" id="KW-0723">Serine/threonine-protein kinase</keyword>
<evidence type="ECO:0000256" key="5">
    <source>
        <dbReference type="ARBA" id="ARBA00022741"/>
    </source>
</evidence>
<keyword evidence="2" id="KW-0433">Leucine-rich repeat</keyword>
<dbReference type="Gene3D" id="3.80.10.10">
    <property type="entry name" value="Ribonuclease Inhibitor"/>
    <property type="match status" value="1"/>
</dbReference>
<reference evidence="9" key="1">
    <citation type="submission" date="2019-04" db="EMBL/GenBank/DDBJ databases">
        <authorList>
            <person name="Alioto T."/>
            <person name="Alioto T."/>
        </authorList>
    </citation>
    <scope>NUCLEOTIDE SEQUENCE [LARGE SCALE GENOMIC DNA]</scope>
</reference>
<dbReference type="InterPro" id="IPR003591">
    <property type="entry name" value="Leu-rich_rpt_typical-subtyp"/>
</dbReference>
<name>A0A5E4BPI4_MARMO</name>
<evidence type="ECO:0000256" key="4">
    <source>
        <dbReference type="ARBA" id="ARBA00022737"/>
    </source>
</evidence>
<evidence type="ECO:0000256" key="2">
    <source>
        <dbReference type="ARBA" id="ARBA00022614"/>
    </source>
</evidence>
<dbReference type="GO" id="GO:0005634">
    <property type="term" value="C:nucleus"/>
    <property type="evidence" value="ECO:0007669"/>
    <property type="project" value="TreeGrafter"/>
</dbReference>
<keyword evidence="10" id="KW-1185">Reference proteome</keyword>
<dbReference type="PANTHER" id="PTHR24342">
    <property type="entry name" value="SERINE/THREONINE-PROTEIN KINASE 17"/>
    <property type="match status" value="1"/>
</dbReference>
<dbReference type="InterPro" id="IPR032675">
    <property type="entry name" value="LRR_dom_sf"/>
</dbReference>
<evidence type="ECO:0000313" key="10">
    <source>
        <dbReference type="Proteomes" id="UP000335636"/>
    </source>
</evidence>
<feature type="non-terminal residue" evidence="9">
    <location>
        <position position="1"/>
    </location>
</feature>
<evidence type="ECO:0000256" key="6">
    <source>
        <dbReference type="ARBA" id="ARBA00022777"/>
    </source>
</evidence>
<dbReference type="SUPFAM" id="SSF52058">
    <property type="entry name" value="L domain-like"/>
    <property type="match status" value="1"/>
</dbReference>
<feature type="domain" description="Protein kinase" evidence="8">
    <location>
        <begin position="1"/>
        <end position="220"/>
    </location>
</feature>
<dbReference type="SMART" id="SM00220">
    <property type="entry name" value="S_TKc"/>
    <property type="match status" value="1"/>
</dbReference>
<dbReference type="AlphaFoldDB" id="A0A5E4BPI4"/>
<dbReference type="GO" id="GO:0004674">
    <property type="term" value="F:protein serine/threonine kinase activity"/>
    <property type="evidence" value="ECO:0007669"/>
    <property type="project" value="UniProtKB-KW"/>
</dbReference>
<keyword evidence="4" id="KW-0677">Repeat</keyword>
<keyword evidence="5" id="KW-0547">Nucleotide-binding</keyword>
<dbReference type="Gene3D" id="1.10.510.10">
    <property type="entry name" value="Transferase(Phosphotransferase) domain 1"/>
    <property type="match status" value="1"/>
</dbReference>
<dbReference type="PANTHER" id="PTHR24342:SF21">
    <property type="entry name" value="TRIO RHO GUANINE NUCLEOTIDE EXCHANGE FACTOR"/>
    <property type="match status" value="1"/>
</dbReference>
<dbReference type="InterPro" id="IPR025875">
    <property type="entry name" value="Leu-rich_rpt_4"/>
</dbReference>
<dbReference type="SMART" id="SM00369">
    <property type="entry name" value="LRR_TYP"/>
    <property type="match status" value="3"/>
</dbReference>
<comment type="caution">
    <text evidence="9">The sequence shown here is derived from an EMBL/GenBank/DDBJ whole genome shotgun (WGS) entry which is preliminary data.</text>
</comment>
<dbReference type="GO" id="GO:0035556">
    <property type="term" value="P:intracellular signal transduction"/>
    <property type="evidence" value="ECO:0007669"/>
    <property type="project" value="TreeGrafter"/>
</dbReference>
<evidence type="ECO:0000256" key="1">
    <source>
        <dbReference type="ARBA" id="ARBA00022527"/>
    </source>
</evidence>
<dbReference type="Pfam" id="PF00069">
    <property type="entry name" value="Pkinase"/>
    <property type="match status" value="1"/>
</dbReference>
<sequence>DNQLTLLPLDFGTWTIMIELNLANNQLRMIPEDLSGLVSLQVLILSNNLLKKLPQGLGNLKKLRELDIEENKLESLPNEIGYLKDLQPENFLVDQNLATPTIKPADFGDAVQLNMTYYAHQLLGNAEFAAPEIFLGNPVSLTSNMWSVGVLTYVLLSGVSPFLDDIMEETCLNICRLDFSFPDDYFKGVSKKVKEFVCFLLQEDPSKRPLAALDLQEPWLLVGNSNGKGMGVLDTSRLTSLLNCKLQNDVLPIHSIKNFLQCRLLPRV</sequence>
<dbReference type="InterPro" id="IPR001611">
    <property type="entry name" value="Leu-rich_rpt"/>
</dbReference>
<dbReference type="EMBL" id="CABDUW010000571">
    <property type="protein sequence ID" value="VTJ71563.1"/>
    <property type="molecule type" value="Genomic_DNA"/>
</dbReference>
<accession>A0A5E4BPI4</accession>
<evidence type="ECO:0000256" key="3">
    <source>
        <dbReference type="ARBA" id="ARBA00022679"/>
    </source>
</evidence>
<proteinExistence type="predicted"/>
<dbReference type="Pfam" id="PF00560">
    <property type="entry name" value="LRR_1"/>
    <property type="match status" value="1"/>
</dbReference>
<dbReference type="InterPro" id="IPR011009">
    <property type="entry name" value="Kinase-like_dom_sf"/>
</dbReference>
<dbReference type="PROSITE" id="PS51450">
    <property type="entry name" value="LRR"/>
    <property type="match status" value="2"/>
</dbReference>
<keyword evidence="6" id="KW-0418">Kinase</keyword>
<evidence type="ECO:0000256" key="7">
    <source>
        <dbReference type="ARBA" id="ARBA00022840"/>
    </source>
</evidence>
<evidence type="ECO:0000259" key="8">
    <source>
        <dbReference type="PROSITE" id="PS50011"/>
    </source>
</evidence>
<dbReference type="GO" id="GO:0043065">
    <property type="term" value="P:positive regulation of apoptotic process"/>
    <property type="evidence" value="ECO:0007669"/>
    <property type="project" value="TreeGrafter"/>
</dbReference>